<reference evidence="2" key="1">
    <citation type="submission" date="2014-11" db="EMBL/GenBank/DDBJ databases">
        <authorList>
            <person name="Amaro Gonzalez C."/>
        </authorList>
    </citation>
    <scope>NUCLEOTIDE SEQUENCE</scope>
</reference>
<feature type="compositionally biased region" description="Basic residues" evidence="1">
    <location>
        <begin position="1"/>
        <end position="10"/>
    </location>
</feature>
<reference evidence="2" key="2">
    <citation type="journal article" date="2015" name="Fish Shellfish Immunol.">
        <title>Early steps in the European eel (Anguilla anguilla)-Vibrio vulnificus interaction in the gills: Role of the RtxA13 toxin.</title>
        <authorList>
            <person name="Callol A."/>
            <person name="Pajuelo D."/>
            <person name="Ebbesson L."/>
            <person name="Teles M."/>
            <person name="MacKenzie S."/>
            <person name="Amaro C."/>
        </authorList>
    </citation>
    <scope>NUCLEOTIDE SEQUENCE</scope>
</reference>
<evidence type="ECO:0000313" key="2">
    <source>
        <dbReference type="EMBL" id="JAH72778.1"/>
    </source>
</evidence>
<evidence type="ECO:0000256" key="1">
    <source>
        <dbReference type="SAM" id="MobiDB-lite"/>
    </source>
</evidence>
<proteinExistence type="predicted"/>
<dbReference type="EMBL" id="GBXM01035799">
    <property type="protein sequence ID" value="JAH72778.1"/>
    <property type="molecule type" value="Transcribed_RNA"/>
</dbReference>
<sequence length="41" mass="4649">MNVKPKKTRYKTVSTEKPELGQTDVKETEVNILKQSGTTLK</sequence>
<organism evidence="2">
    <name type="scientific">Anguilla anguilla</name>
    <name type="common">European freshwater eel</name>
    <name type="synonym">Muraena anguilla</name>
    <dbReference type="NCBI Taxonomy" id="7936"/>
    <lineage>
        <taxon>Eukaryota</taxon>
        <taxon>Metazoa</taxon>
        <taxon>Chordata</taxon>
        <taxon>Craniata</taxon>
        <taxon>Vertebrata</taxon>
        <taxon>Euteleostomi</taxon>
        <taxon>Actinopterygii</taxon>
        <taxon>Neopterygii</taxon>
        <taxon>Teleostei</taxon>
        <taxon>Anguilliformes</taxon>
        <taxon>Anguillidae</taxon>
        <taxon>Anguilla</taxon>
    </lineage>
</organism>
<dbReference type="AlphaFoldDB" id="A0A0E9V6D4"/>
<name>A0A0E9V6D4_ANGAN</name>
<accession>A0A0E9V6D4</accession>
<protein>
    <submittedName>
        <fullName evidence="2">Uncharacterized protein</fullName>
    </submittedName>
</protein>
<feature type="region of interest" description="Disordered" evidence="1">
    <location>
        <begin position="1"/>
        <end position="22"/>
    </location>
</feature>